<dbReference type="Proteomes" id="UP000295604">
    <property type="component" value="Unassembled WGS sequence"/>
</dbReference>
<dbReference type="AlphaFoldDB" id="A0A4R8TAQ3"/>
<reference evidence="1 2" key="1">
    <citation type="submission" date="2018-11" db="EMBL/GenBank/DDBJ databases">
        <title>Genome sequence and assembly of Colletotrichum sidae.</title>
        <authorList>
            <person name="Gan P."/>
            <person name="Shirasu K."/>
        </authorList>
    </citation>
    <scope>NUCLEOTIDE SEQUENCE [LARGE SCALE GENOMIC DNA]</scope>
    <source>
        <strain evidence="1 2">CBS 518.97</strain>
    </source>
</reference>
<sequence length="119" mass="13866">MALSGEDNFDVEDLIDCMATELDEARVSLGCVFLEYVTWFFHGYNVIDQDFSNARLENDIYDFESDTFFSIRNQQAYIKPAVLAWIEQLQTHPDCSWYLWDLLELIKTNIVVEGMYGDA</sequence>
<dbReference type="EMBL" id="QAPF01000155">
    <property type="protein sequence ID" value="TEA14670.1"/>
    <property type="molecule type" value="Genomic_DNA"/>
</dbReference>
<evidence type="ECO:0000313" key="1">
    <source>
        <dbReference type="EMBL" id="TEA14670.1"/>
    </source>
</evidence>
<evidence type="ECO:0000313" key="2">
    <source>
        <dbReference type="Proteomes" id="UP000295604"/>
    </source>
</evidence>
<name>A0A4R8TAQ3_9PEZI</name>
<keyword evidence="2" id="KW-1185">Reference proteome</keyword>
<protein>
    <submittedName>
        <fullName evidence="1">Uncharacterized protein</fullName>
    </submittedName>
</protein>
<organism evidence="1 2">
    <name type="scientific">Colletotrichum sidae</name>
    <dbReference type="NCBI Taxonomy" id="1347389"/>
    <lineage>
        <taxon>Eukaryota</taxon>
        <taxon>Fungi</taxon>
        <taxon>Dikarya</taxon>
        <taxon>Ascomycota</taxon>
        <taxon>Pezizomycotina</taxon>
        <taxon>Sordariomycetes</taxon>
        <taxon>Hypocreomycetidae</taxon>
        <taxon>Glomerellales</taxon>
        <taxon>Glomerellaceae</taxon>
        <taxon>Colletotrichum</taxon>
        <taxon>Colletotrichum orbiculare species complex</taxon>
    </lineage>
</organism>
<comment type="caution">
    <text evidence="1">The sequence shown here is derived from an EMBL/GenBank/DDBJ whole genome shotgun (WGS) entry which is preliminary data.</text>
</comment>
<gene>
    <name evidence="1" type="ORF">C8034_v003137</name>
</gene>
<proteinExistence type="predicted"/>
<accession>A0A4R8TAQ3</accession>